<reference evidence="1" key="2">
    <citation type="journal article" date="2020" name="Nat. Commun.">
        <title>Large-scale genome sequencing of mycorrhizal fungi provides insights into the early evolution of symbiotic traits.</title>
        <authorList>
            <person name="Miyauchi S."/>
            <person name="Kiss E."/>
            <person name="Kuo A."/>
            <person name="Drula E."/>
            <person name="Kohler A."/>
            <person name="Sanchez-Garcia M."/>
            <person name="Morin E."/>
            <person name="Andreopoulos B."/>
            <person name="Barry K.W."/>
            <person name="Bonito G."/>
            <person name="Buee M."/>
            <person name="Carver A."/>
            <person name="Chen C."/>
            <person name="Cichocki N."/>
            <person name="Clum A."/>
            <person name="Culley D."/>
            <person name="Crous P.W."/>
            <person name="Fauchery L."/>
            <person name="Girlanda M."/>
            <person name="Hayes R.D."/>
            <person name="Keri Z."/>
            <person name="LaButti K."/>
            <person name="Lipzen A."/>
            <person name="Lombard V."/>
            <person name="Magnuson J."/>
            <person name="Maillard F."/>
            <person name="Murat C."/>
            <person name="Nolan M."/>
            <person name="Ohm R.A."/>
            <person name="Pangilinan J."/>
            <person name="Pereira M.F."/>
            <person name="Perotto S."/>
            <person name="Peter M."/>
            <person name="Pfister S."/>
            <person name="Riley R."/>
            <person name="Sitrit Y."/>
            <person name="Stielow J.B."/>
            <person name="Szollosi G."/>
            <person name="Zifcakova L."/>
            <person name="Stursova M."/>
            <person name="Spatafora J.W."/>
            <person name="Tedersoo L."/>
            <person name="Vaario L.M."/>
            <person name="Yamada A."/>
            <person name="Yan M."/>
            <person name="Wang P."/>
            <person name="Xu J."/>
            <person name="Bruns T."/>
            <person name="Baldrian P."/>
            <person name="Vilgalys R."/>
            <person name="Dunand C."/>
            <person name="Henrissat B."/>
            <person name="Grigoriev I.V."/>
            <person name="Hibbett D."/>
            <person name="Nagy L.G."/>
            <person name="Martin F.M."/>
        </authorList>
    </citation>
    <scope>NUCLEOTIDE SEQUENCE</scope>
    <source>
        <strain evidence="1">P2</strain>
    </source>
</reference>
<comment type="caution">
    <text evidence="1">The sequence shown here is derived from an EMBL/GenBank/DDBJ whole genome shotgun (WGS) entry which is preliminary data.</text>
</comment>
<protein>
    <submittedName>
        <fullName evidence="1">Uncharacterized protein</fullName>
    </submittedName>
</protein>
<keyword evidence="2" id="KW-1185">Reference proteome</keyword>
<evidence type="ECO:0000313" key="2">
    <source>
        <dbReference type="Proteomes" id="UP000886501"/>
    </source>
</evidence>
<proteinExistence type="predicted"/>
<reference evidence="1" key="1">
    <citation type="submission" date="2019-10" db="EMBL/GenBank/DDBJ databases">
        <authorList>
            <consortium name="DOE Joint Genome Institute"/>
            <person name="Kuo A."/>
            <person name="Miyauchi S."/>
            <person name="Kiss E."/>
            <person name="Drula E."/>
            <person name="Kohler A."/>
            <person name="Sanchez-Garcia M."/>
            <person name="Andreopoulos B."/>
            <person name="Barry K.W."/>
            <person name="Bonito G."/>
            <person name="Buee M."/>
            <person name="Carver A."/>
            <person name="Chen C."/>
            <person name="Cichocki N."/>
            <person name="Clum A."/>
            <person name="Culley D."/>
            <person name="Crous P.W."/>
            <person name="Fauchery L."/>
            <person name="Girlanda M."/>
            <person name="Hayes R."/>
            <person name="Keri Z."/>
            <person name="Labutti K."/>
            <person name="Lipzen A."/>
            <person name="Lombard V."/>
            <person name="Magnuson J."/>
            <person name="Maillard F."/>
            <person name="Morin E."/>
            <person name="Murat C."/>
            <person name="Nolan M."/>
            <person name="Ohm R."/>
            <person name="Pangilinan J."/>
            <person name="Pereira M."/>
            <person name="Perotto S."/>
            <person name="Peter M."/>
            <person name="Riley R."/>
            <person name="Sitrit Y."/>
            <person name="Stielow B."/>
            <person name="Szollosi G."/>
            <person name="Zifcakova L."/>
            <person name="Stursova M."/>
            <person name="Spatafora J.W."/>
            <person name="Tedersoo L."/>
            <person name="Vaario L.-M."/>
            <person name="Yamada A."/>
            <person name="Yan M."/>
            <person name="Wang P."/>
            <person name="Xu J."/>
            <person name="Bruns T."/>
            <person name="Baldrian P."/>
            <person name="Vilgalys R."/>
            <person name="Henrissat B."/>
            <person name="Grigoriev I.V."/>
            <person name="Hibbett D."/>
            <person name="Nagy L.G."/>
            <person name="Martin F.M."/>
        </authorList>
    </citation>
    <scope>NUCLEOTIDE SEQUENCE</scope>
    <source>
        <strain evidence="1">P2</strain>
    </source>
</reference>
<feature type="non-terminal residue" evidence="1">
    <location>
        <position position="1"/>
    </location>
</feature>
<name>A0ACB6ZVQ8_THEGA</name>
<sequence length="61" mass="6614">MHATGERVYGVSLASDSDPDGTMSIEDFEGEDDDVDITQSIDATSHLSRQPCHVIARLAHN</sequence>
<organism evidence="1 2">
    <name type="scientific">Thelephora ganbajun</name>
    <name type="common">Ganba fungus</name>
    <dbReference type="NCBI Taxonomy" id="370292"/>
    <lineage>
        <taxon>Eukaryota</taxon>
        <taxon>Fungi</taxon>
        <taxon>Dikarya</taxon>
        <taxon>Basidiomycota</taxon>
        <taxon>Agaricomycotina</taxon>
        <taxon>Agaricomycetes</taxon>
        <taxon>Thelephorales</taxon>
        <taxon>Thelephoraceae</taxon>
        <taxon>Thelephora</taxon>
    </lineage>
</organism>
<accession>A0ACB6ZVQ8</accession>
<gene>
    <name evidence="1" type="ORF">BDM02DRAFT_3107338</name>
</gene>
<evidence type="ECO:0000313" key="1">
    <source>
        <dbReference type="EMBL" id="KAF9653475.1"/>
    </source>
</evidence>
<dbReference type="Proteomes" id="UP000886501">
    <property type="component" value="Unassembled WGS sequence"/>
</dbReference>
<dbReference type="EMBL" id="MU117963">
    <property type="protein sequence ID" value="KAF9653475.1"/>
    <property type="molecule type" value="Genomic_DNA"/>
</dbReference>